<dbReference type="RefSeq" id="WP_184371031.1">
    <property type="nucleotide sequence ID" value="NZ_JACHDO010000001.1"/>
</dbReference>
<comment type="caution">
    <text evidence="2">The sequence shown here is derived from an EMBL/GenBank/DDBJ whole genome shotgun (WGS) entry which is preliminary data.</text>
</comment>
<keyword evidence="1" id="KW-0812">Transmembrane</keyword>
<dbReference type="EMBL" id="JACHDO010000001">
    <property type="protein sequence ID" value="MBB5495730.1"/>
    <property type="molecule type" value="Genomic_DNA"/>
</dbReference>
<proteinExistence type="predicted"/>
<keyword evidence="1" id="KW-1133">Transmembrane helix</keyword>
<feature type="transmembrane region" description="Helical" evidence="1">
    <location>
        <begin position="30"/>
        <end position="50"/>
    </location>
</feature>
<dbReference type="AlphaFoldDB" id="A0A840WFH9"/>
<reference evidence="2 3" key="1">
    <citation type="submission" date="2020-08" db="EMBL/GenBank/DDBJ databases">
        <title>Sequencing the genomes of 1000 actinobacteria strains.</title>
        <authorList>
            <person name="Klenk H.-P."/>
        </authorList>
    </citation>
    <scope>NUCLEOTIDE SEQUENCE [LARGE SCALE GENOMIC DNA]</scope>
    <source>
        <strain evidence="2 3">DSM 44598</strain>
    </source>
</reference>
<evidence type="ECO:0000256" key="1">
    <source>
        <dbReference type="SAM" id="Phobius"/>
    </source>
</evidence>
<gene>
    <name evidence="2" type="ORF">HNR07_006867</name>
</gene>
<evidence type="ECO:0000313" key="3">
    <source>
        <dbReference type="Proteomes" id="UP000579647"/>
    </source>
</evidence>
<keyword evidence="1" id="KW-0472">Membrane</keyword>
<sequence>MLFLMPTWTLLMLPSVIWWENIHLFGVWDALLALWLAFPGIAALACGLLLSRGGRAVLYAIAGLCAMIVVLNFWYFLSAGPRVLQAIPFTLLIAIPLCFPSSWRYARARQGHRRGTAEPGS</sequence>
<evidence type="ECO:0000313" key="2">
    <source>
        <dbReference type="EMBL" id="MBB5495730.1"/>
    </source>
</evidence>
<keyword evidence="3" id="KW-1185">Reference proteome</keyword>
<feature type="transmembrane region" description="Helical" evidence="1">
    <location>
        <begin position="57"/>
        <end position="77"/>
    </location>
</feature>
<organism evidence="2 3">
    <name type="scientific">Nocardiopsis metallicus</name>
    <dbReference type="NCBI Taxonomy" id="179819"/>
    <lineage>
        <taxon>Bacteria</taxon>
        <taxon>Bacillati</taxon>
        <taxon>Actinomycetota</taxon>
        <taxon>Actinomycetes</taxon>
        <taxon>Streptosporangiales</taxon>
        <taxon>Nocardiopsidaceae</taxon>
        <taxon>Nocardiopsis</taxon>
    </lineage>
</organism>
<accession>A0A840WFH9</accession>
<name>A0A840WFH9_9ACTN</name>
<protein>
    <submittedName>
        <fullName evidence="2">Uncharacterized protein</fullName>
    </submittedName>
</protein>
<dbReference type="Proteomes" id="UP000579647">
    <property type="component" value="Unassembled WGS sequence"/>
</dbReference>
<feature type="transmembrane region" description="Helical" evidence="1">
    <location>
        <begin position="83"/>
        <end position="103"/>
    </location>
</feature>